<dbReference type="AlphaFoldDB" id="A0A222GD94"/>
<proteinExistence type="predicted"/>
<name>A0A222GD94_9GAMM</name>
<reference evidence="2 3" key="1">
    <citation type="submission" date="2017-08" db="EMBL/GenBank/DDBJ databases">
        <title>Complete genome of Colwellia sp. NB097-1, a psychrophile bacterium ioslated from Bering Sea.</title>
        <authorList>
            <person name="Chen X."/>
        </authorList>
    </citation>
    <scope>NUCLEOTIDE SEQUENCE [LARGE SCALE GENOMIC DNA]</scope>
    <source>
        <strain evidence="2 3">NB097-1</strain>
    </source>
</reference>
<evidence type="ECO:0008006" key="4">
    <source>
        <dbReference type="Google" id="ProtNLM"/>
    </source>
</evidence>
<keyword evidence="1" id="KW-0732">Signal</keyword>
<keyword evidence="3" id="KW-1185">Reference proteome</keyword>
<gene>
    <name evidence="2" type="ORF">B5D82_19485</name>
</gene>
<accession>A0A222GD94</accession>
<dbReference type="Gene3D" id="3.10.450.50">
    <property type="match status" value="1"/>
</dbReference>
<dbReference type="RefSeq" id="WP_081154130.1">
    <property type="nucleotide sequence ID" value="NZ_CP020465.1"/>
</dbReference>
<evidence type="ECO:0000313" key="2">
    <source>
        <dbReference type="EMBL" id="ASP49761.1"/>
    </source>
</evidence>
<dbReference type="KEGG" id="cber:B5D82_19485"/>
<protein>
    <recommendedName>
        <fullName evidence="4">SnoaL-like domain-containing protein</fullName>
    </recommendedName>
</protein>
<dbReference type="OrthoDB" id="118519at2"/>
<evidence type="ECO:0000256" key="1">
    <source>
        <dbReference type="SAM" id="SignalP"/>
    </source>
</evidence>
<feature type="chain" id="PRO_5012781666" description="SnoaL-like domain-containing protein" evidence="1">
    <location>
        <begin position="20"/>
        <end position="170"/>
    </location>
</feature>
<dbReference type="EMBL" id="CP020465">
    <property type="protein sequence ID" value="ASP49761.1"/>
    <property type="molecule type" value="Genomic_DNA"/>
</dbReference>
<evidence type="ECO:0000313" key="3">
    <source>
        <dbReference type="Proteomes" id="UP000202259"/>
    </source>
</evidence>
<feature type="signal peptide" evidence="1">
    <location>
        <begin position="1"/>
        <end position="19"/>
    </location>
</feature>
<dbReference type="Proteomes" id="UP000202259">
    <property type="component" value="Chromosome"/>
</dbReference>
<organism evidence="2 3">
    <name type="scientific">Cognaticolwellia beringensis</name>
    <dbReference type="NCBI Taxonomy" id="1967665"/>
    <lineage>
        <taxon>Bacteria</taxon>
        <taxon>Pseudomonadati</taxon>
        <taxon>Pseudomonadota</taxon>
        <taxon>Gammaproteobacteria</taxon>
        <taxon>Alteromonadales</taxon>
        <taxon>Colwelliaceae</taxon>
        <taxon>Cognaticolwellia</taxon>
    </lineage>
</organism>
<dbReference type="InterPro" id="IPR032710">
    <property type="entry name" value="NTF2-like_dom_sf"/>
</dbReference>
<dbReference type="SUPFAM" id="SSF54427">
    <property type="entry name" value="NTF2-like"/>
    <property type="match status" value="1"/>
</dbReference>
<sequence length="170" mass="19389">MNKIILVVSLLIFTQVSFASQLSDDEQLQKVVQDFENSITTIDRSKYFSLFYDGTVSWVGVSSTNDFEKNQSKAETAKMKGQESWKPMKTYPGDHVHFFDVIVSRQKDHEMMFENIKIQQDGDIASVYLDYNHFVKGAKANWGRKSLLLVKAEDGWKINSVIFSISSAGE</sequence>